<dbReference type="Pfam" id="PF00266">
    <property type="entry name" value="Aminotran_5"/>
    <property type="match status" value="1"/>
</dbReference>
<evidence type="ECO:0000259" key="2">
    <source>
        <dbReference type="Pfam" id="PF00266"/>
    </source>
</evidence>
<dbReference type="RefSeq" id="XP_040713289.1">
    <property type="nucleotide sequence ID" value="XM_040860641.1"/>
</dbReference>
<dbReference type="PANTHER" id="PTHR43092:SF2">
    <property type="entry name" value="HERCYNYLCYSTEINE SULFOXIDE LYASE"/>
    <property type="match status" value="1"/>
</dbReference>
<dbReference type="InterPro" id="IPR015424">
    <property type="entry name" value="PyrdxlP-dep_Trfase"/>
</dbReference>
<protein>
    <submittedName>
        <fullName evidence="3">Aminotransferase family protein-like protein</fullName>
    </submittedName>
</protein>
<dbReference type="GO" id="GO:0008483">
    <property type="term" value="F:transaminase activity"/>
    <property type="evidence" value="ECO:0007669"/>
    <property type="project" value="UniProtKB-KW"/>
</dbReference>
<dbReference type="InterPro" id="IPR015421">
    <property type="entry name" value="PyrdxlP-dep_Trfase_major"/>
</dbReference>
<comment type="caution">
    <text evidence="3">The sequence shown here is derived from an EMBL/GenBank/DDBJ whole genome shotgun (WGS) entry which is preliminary data.</text>
</comment>
<name>A0A1Y2DPK2_9PEZI</name>
<keyword evidence="1" id="KW-0663">Pyridoxal phosphate</keyword>
<keyword evidence="3" id="KW-0808">Transferase</keyword>
<accession>A0A1Y2DPK2</accession>
<evidence type="ECO:0000313" key="3">
    <source>
        <dbReference type="EMBL" id="ORY61212.1"/>
    </source>
</evidence>
<dbReference type="AlphaFoldDB" id="A0A1Y2DPK2"/>
<dbReference type="SUPFAM" id="SSF53383">
    <property type="entry name" value="PLP-dependent transferases"/>
    <property type="match status" value="1"/>
</dbReference>
<dbReference type="Gene3D" id="3.40.640.10">
    <property type="entry name" value="Type I PLP-dependent aspartate aminotransferase-like (Major domain)"/>
    <property type="match status" value="1"/>
</dbReference>
<dbReference type="Proteomes" id="UP000193689">
    <property type="component" value="Unassembled WGS sequence"/>
</dbReference>
<dbReference type="STRING" id="1141098.A0A1Y2DPK2"/>
<keyword evidence="3" id="KW-0032">Aminotransferase</keyword>
<feature type="domain" description="Aminotransferase class V" evidence="2">
    <location>
        <begin position="44"/>
        <end position="252"/>
    </location>
</feature>
<keyword evidence="4" id="KW-1185">Reference proteome</keyword>
<dbReference type="GeneID" id="63776853"/>
<dbReference type="PANTHER" id="PTHR43092">
    <property type="entry name" value="L-CYSTEINE DESULFHYDRASE"/>
    <property type="match status" value="1"/>
</dbReference>
<reference evidence="3 4" key="1">
    <citation type="submission" date="2016-07" db="EMBL/GenBank/DDBJ databases">
        <title>Pervasive Adenine N6-methylation of Active Genes in Fungi.</title>
        <authorList>
            <consortium name="DOE Joint Genome Institute"/>
            <person name="Mondo S.J."/>
            <person name="Dannebaum R.O."/>
            <person name="Kuo R.C."/>
            <person name="Labutti K."/>
            <person name="Haridas S."/>
            <person name="Kuo A."/>
            <person name="Salamov A."/>
            <person name="Ahrendt S.R."/>
            <person name="Lipzen A."/>
            <person name="Sullivan W."/>
            <person name="Andreopoulos W.B."/>
            <person name="Clum A."/>
            <person name="Lindquist E."/>
            <person name="Daum C."/>
            <person name="Ramamoorthy G.K."/>
            <person name="Gryganskyi A."/>
            <person name="Culley D."/>
            <person name="Magnuson J.K."/>
            <person name="James T.Y."/>
            <person name="O'Malley M.A."/>
            <person name="Stajich J.E."/>
            <person name="Spatafora J.W."/>
            <person name="Visel A."/>
            <person name="Grigoriev I.V."/>
        </authorList>
    </citation>
    <scope>NUCLEOTIDE SEQUENCE [LARGE SCALE GENOMIC DNA]</scope>
    <source>
        <strain evidence="3 4">CBS 129021</strain>
    </source>
</reference>
<proteinExistence type="predicted"/>
<dbReference type="EMBL" id="MCFJ01000010">
    <property type="protein sequence ID" value="ORY61212.1"/>
    <property type="molecule type" value="Genomic_DNA"/>
</dbReference>
<dbReference type="InParanoid" id="A0A1Y2DPK2"/>
<evidence type="ECO:0000256" key="1">
    <source>
        <dbReference type="ARBA" id="ARBA00022898"/>
    </source>
</evidence>
<sequence>MLILAERQLGPEPTPFGREMRLRHFDFASSYRPFNHGSFGTFPKAVRQYQQFLQQQAQERPDTFRRIAYPELLREARGAVAPLLGAHVDEVVLVPNASTAFNTVVRNLVYEDGDVILYFSTVYSSFLRTIQSLEETTAVQGHSISLVYPIEDDEVLNLFEKAIIDVQTQGKRVKLASFDTVLTFPGVRFPWERMLAKCREFGVMSCVDGAHGIGHISLYHMAGLGPDFFISNCYKWIMVPQGCSALYVPFRNQHLIKTTFPTSEDFLPERERRGMPVTDYFVNLFNRVGTIDFTPYLCISEALRFRSEVCGGEEQVREYGSRIAREGGMLMAQIMGTEVLENKTKTLCRCCFTNVRLPLTSEEAGCPQEAVATANWISEKSIIEYDSYLPTRYYNGAFWTRLSGQIYLEHADFEWAAHTLIELCNRARQELALRGV</sequence>
<dbReference type="OrthoDB" id="5978656at2759"/>
<organism evidence="3 4">
    <name type="scientific">Pseudomassariella vexata</name>
    <dbReference type="NCBI Taxonomy" id="1141098"/>
    <lineage>
        <taxon>Eukaryota</taxon>
        <taxon>Fungi</taxon>
        <taxon>Dikarya</taxon>
        <taxon>Ascomycota</taxon>
        <taxon>Pezizomycotina</taxon>
        <taxon>Sordariomycetes</taxon>
        <taxon>Xylariomycetidae</taxon>
        <taxon>Amphisphaeriales</taxon>
        <taxon>Pseudomassariaceae</taxon>
        <taxon>Pseudomassariella</taxon>
    </lineage>
</organism>
<evidence type="ECO:0000313" key="4">
    <source>
        <dbReference type="Proteomes" id="UP000193689"/>
    </source>
</evidence>
<gene>
    <name evidence="3" type="ORF">BCR38DRAFT_439588</name>
</gene>
<dbReference type="InterPro" id="IPR000192">
    <property type="entry name" value="Aminotrans_V_dom"/>
</dbReference>